<keyword evidence="3" id="KW-0597">Phosphoprotein</keyword>
<dbReference type="EMBL" id="LR031571">
    <property type="protein sequence ID" value="VDC74893.1"/>
    <property type="molecule type" value="Genomic_DNA"/>
</dbReference>
<proteinExistence type="predicted"/>
<dbReference type="GO" id="GO:0004674">
    <property type="term" value="F:protein serine/threonine kinase activity"/>
    <property type="evidence" value="ECO:0007669"/>
    <property type="project" value="UniProtKB-KW"/>
</dbReference>
<evidence type="ECO:0000256" key="11">
    <source>
        <dbReference type="ARBA" id="ARBA00022989"/>
    </source>
</evidence>
<dbReference type="GO" id="GO:0005524">
    <property type="term" value="F:ATP binding"/>
    <property type="evidence" value="ECO:0007669"/>
    <property type="project" value="UniProtKB-UniRule"/>
</dbReference>
<dbReference type="PROSITE" id="PS00107">
    <property type="entry name" value="PROTEIN_KINASE_ATP"/>
    <property type="match status" value="1"/>
</dbReference>
<dbReference type="GO" id="GO:0006950">
    <property type="term" value="P:response to stress"/>
    <property type="evidence" value="ECO:0007669"/>
    <property type="project" value="UniProtKB-ARBA"/>
</dbReference>
<evidence type="ECO:0000256" key="1">
    <source>
        <dbReference type="ARBA" id="ARBA00004167"/>
    </source>
</evidence>
<evidence type="ECO:0000256" key="17">
    <source>
        <dbReference type="PROSITE-ProRule" id="PRU10141"/>
    </source>
</evidence>
<keyword evidence="9" id="KW-0418">Kinase</keyword>
<dbReference type="PANTHER" id="PTHR27002">
    <property type="entry name" value="RECEPTOR-LIKE SERINE/THREONINE-PROTEIN KINASE SD1-8"/>
    <property type="match status" value="1"/>
</dbReference>
<keyword evidence="6 20" id="KW-0732">Signal</keyword>
<feature type="domain" description="Protein kinase" evidence="21">
    <location>
        <begin position="356"/>
        <end position="634"/>
    </location>
</feature>
<evidence type="ECO:0000259" key="22">
    <source>
        <dbReference type="PROSITE" id="PS51473"/>
    </source>
</evidence>
<keyword evidence="2" id="KW-0723">Serine/threonine-protein kinase</keyword>
<dbReference type="PROSITE" id="PS50011">
    <property type="entry name" value="PROTEIN_KINASE_DOM"/>
    <property type="match status" value="1"/>
</dbReference>
<organism evidence="23">
    <name type="scientific">Brassica campestris</name>
    <name type="common">Field mustard</name>
    <dbReference type="NCBI Taxonomy" id="3711"/>
    <lineage>
        <taxon>Eukaryota</taxon>
        <taxon>Viridiplantae</taxon>
        <taxon>Streptophyta</taxon>
        <taxon>Embryophyta</taxon>
        <taxon>Tracheophyta</taxon>
        <taxon>Spermatophyta</taxon>
        <taxon>Magnoliopsida</taxon>
        <taxon>eudicotyledons</taxon>
        <taxon>Gunneridae</taxon>
        <taxon>Pentapetalae</taxon>
        <taxon>rosids</taxon>
        <taxon>malvids</taxon>
        <taxon>Brassicales</taxon>
        <taxon>Brassicaceae</taxon>
        <taxon>Brassiceae</taxon>
        <taxon>Brassica</taxon>
    </lineage>
</organism>
<evidence type="ECO:0000256" key="6">
    <source>
        <dbReference type="ARBA" id="ARBA00022729"/>
    </source>
</evidence>
<keyword evidence="10 17" id="KW-0067">ATP-binding</keyword>
<evidence type="ECO:0000256" key="18">
    <source>
        <dbReference type="SAM" id="MobiDB-lite"/>
    </source>
</evidence>
<evidence type="ECO:0000259" key="21">
    <source>
        <dbReference type="PROSITE" id="PS50011"/>
    </source>
</evidence>
<keyword evidence="13" id="KW-0675">Receptor</keyword>
<keyword evidence="5 19" id="KW-0812">Transmembrane</keyword>
<dbReference type="FunFam" id="3.30.200.20:FF:000727">
    <property type="entry name" value="Cysteine-rich RLK (RECEPTOR-like protein kinase) 23"/>
    <property type="match status" value="1"/>
</dbReference>
<dbReference type="FunFam" id="1.10.510.10:FF:000129">
    <property type="entry name" value="cysteine-rich receptor-like protein kinase 10"/>
    <property type="match status" value="1"/>
</dbReference>
<dbReference type="CDD" id="cd14066">
    <property type="entry name" value="STKc_IRAK"/>
    <property type="match status" value="1"/>
</dbReference>
<feature type="chain" id="PRO_5018276411" description="Cysteine-rich receptor-like protein kinase 10" evidence="20">
    <location>
        <begin position="23"/>
        <end position="679"/>
    </location>
</feature>
<evidence type="ECO:0000256" key="19">
    <source>
        <dbReference type="SAM" id="Phobius"/>
    </source>
</evidence>
<evidence type="ECO:0000256" key="20">
    <source>
        <dbReference type="SAM" id="SignalP"/>
    </source>
</evidence>
<dbReference type="InterPro" id="IPR000719">
    <property type="entry name" value="Prot_kinase_dom"/>
</dbReference>
<feature type="signal peptide" evidence="20">
    <location>
        <begin position="1"/>
        <end position="22"/>
    </location>
</feature>
<dbReference type="SMART" id="SM00220">
    <property type="entry name" value="S_TKc"/>
    <property type="match status" value="1"/>
</dbReference>
<evidence type="ECO:0000256" key="14">
    <source>
        <dbReference type="ARBA" id="ARBA00023180"/>
    </source>
</evidence>
<feature type="region of interest" description="Disordered" evidence="18">
    <location>
        <begin position="247"/>
        <end position="269"/>
    </location>
</feature>
<evidence type="ECO:0000256" key="9">
    <source>
        <dbReference type="ARBA" id="ARBA00022777"/>
    </source>
</evidence>
<dbReference type="Gene3D" id="3.30.430.20">
    <property type="entry name" value="Gnk2 domain, C-X8-C-X2-C motif"/>
    <property type="match status" value="2"/>
</dbReference>
<keyword evidence="8 17" id="KW-0547">Nucleotide-binding</keyword>
<keyword evidence="4" id="KW-0808">Transferase</keyword>
<evidence type="ECO:0000256" key="10">
    <source>
        <dbReference type="ARBA" id="ARBA00022840"/>
    </source>
</evidence>
<dbReference type="Gene3D" id="3.30.200.20">
    <property type="entry name" value="Phosphorylase Kinase, domain 1"/>
    <property type="match status" value="1"/>
</dbReference>
<dbReference type="InterPro" id="IPR002902">
    <property type="entry name" value="GNK2"/>
</dbReference>
<feature type="compositionally biased region" description="Pro residues" evidence="18">
    <location>
        <begin position="255"/>
        <end position="268"/>
    </location>
</feature>
<evidence type="ECO:0000256" key="7">
    <source>
        <dbReference type="ARBA" id="ARBA00022737"/>
    </source>
</evidence>
<evidence type="ECO:0000256" key="16">
    <source>
        <dbReference type="ARBA" id="ARBA00047951"/>
    </source>
</evidence>
<dbReference type="InterPro" id="IPR011009">
    <property type="entry name" value="Kinase-like_dom_sf"/>
</dbReference>
<feature type="binding site" evidence="17">
    <location>
        <position position="384"/>
    </location>
    <ligand>
        <name>ATP</name>
        <dbReference type="ChEBI" id="CHEBI:30616"/>
    </ligand>
</feature>
<accession>A0A3P5ZKI0</accession>
<keyword evidence="7" id="KW-0677">Repeat</keyword>
<dbReference type="FunFam" id="3.30.430.20:FF:000013">
    <property type="entry name" value="Cysteine-rich RLK (RECEPTOR-like protein kinase) 23"/>
    <property type="match status" value="1"/>
</dbReference>
<dbReference type="FunFam" id="3.30.430.20:FF:000002">
    <property type="entry name" value="Cysteine-rich receptor-like protein kinase 10"/>
    <property type="match status" value="1"/>
</dbReference>
<gene>
    <name evidence="23" type="ORF">BRAA01T01395Z</name>
</gene>
<dbReference type="CDD" id="cd23509">
    <property type="entry name" value="Gnk2-like"/>
    <property type="match status" value="2"/>
</dbReference>
<reference evidence="23" key="1">
    <citation type="submission" date="2018-11" db="EMBL/GenBank/DDBJ databases">
        <authorList>
            <consortium name="Genoscope - CEA"/>
            <person name="William W."/>
        </authorList>
    </citation>
    <scope>NUCLEOTIDE SEQUENCE</scope>
</reference>
<dbReference type="PROSITE" id="PS00108">
    <property type="entry name" value="PROTEIN_KINASE_ST"/>
    <property type="match status" value="1"/>
</dbReference>
<dbReference type="Gene3D" id="1.10.510.10">
    <property type="entry name" value="Transferase(Phosphotransferase) domain 1"/>
    <property type="match status" value="1"/>
</dbReference>
<dbReference type="InterPro" id="IPR017441">
    <property type="entry name" value="Protein_kinase_ATP_BS"/>
</dbReference>
<evidence type="ECO:0000256" key="12">
    <source>
        <dbReference type="ARBA" id="ARBA00023136"/>
    </source>
</evidence>
<comment type="catalytic activity">
    <reaction evidence="15">
        <text>L-seryl-[protein] + ATP = O-phospho-L-seryl-[protein] + ADP + H(+)</text>
        <dbReference type="Rhea" id="RHEA:17989"/>
        <dbReference type="Rhea" id="RHEA-COMP:9863"/>
        <dbReference type="Rhea" id="RHEA-COMP:11604"/>
        <dbReference type="ChEBI" id="CHEBI:15378"/>
        <dbReference type="ChEBI" id="CHEBI:29999"/>
        <dbReference type="ChEBI" id="CHEBI:30616"/>
        <dbReference type="ChEBI" id="CHEBI:83421"/>
        <dbReference type="ChEBI" id="CHEBI:456216"/>
    </reaction>
</comment>
<name>A0A3P5ZKI0_BRACM</name>
<evidence type="ECO:0000256" key="2">
    <source>
        <dbReference type="ARBA" id="ARBA00022527"/>
    </source>
</evidence>
<comment type="subcellular location">
    <subcellularLocation>
        <location evidence="1">Membrane</location>
        <topology evidence="1">Single-pass membrane protein</topology>
    </subcellularLocation>
</comment>
<feature type="domain" description="Gnk2-homologous" evidence="22">
    <location>
        <begin position="26"/>
        <end position="130"/>
    </location>
</feature>
<evidence type="ECO:0008006" key="24">
    <source>
        <dbReference type="Google" id="ProtNLM"/>
    </source>
</evidence>
<evidence type="ECO:0000256" key="13">
    <source>
        <dbReference type="ARBA" id="ARBA00023170"/>
    </source>
</evidence>
<dbReference type="InterPro" id="IPR001245">
    <property type="entry name" value="Ser-Thr/Tyr_kinase_cat_dom"/>
</dbReference>
<dbReference type="PANTHER" id="PTHR27002:SF1004">
    <property type="entry name" value="(RAPE) HYPOTHETICAL PROTEIN"/>
    <property type="match status" value="1"/>
</dbReference>
<evidence type="ECO:0000256" key="5">
    <source>
        <dbReference type="ARBA" id="ARBA00022692"/>
    </source>
</evidence>
<feature type="transmembrane region" description="Helical" evidence="19">
    <location>
        <begin position="277"/>
        <end position="299"/>
    </location>
</feature>
<evidence type="ECO:0000256" key="8">
    <source>
        <dbReference type="ARBA" id="ARBA00022741"/>
    </source>
</evidence>
<dbReference type="GO" id="GO:0016020">
    <property type="term" value="C:membrane"/>
    <property type="evidence" value="ECO:0007669"/>
    <property type="project" value="UniProtKB-SubCell"/>
</dbReference>
<feature type="domain" description="Gnk2-homologous" evidence="22">
    <location>
        <begin position="136"/>
        <end position="238"/>
    </location>
</feature>
<dbReference type="PROSITE" id="PS51473">
    <property type="entry name" value="GNK2"/>
    <property type="match status" value="2"/>
</dbReference>
<dbReference type="InterPro" id="IPR038408">
    <property type="entry name" value="GNK2_sf"/>
</dbReference>
<keyword evidence="14" id="KW-0325">Glycoprotein</keyword>
<dbReference type="Pfam" id="PF07714">
    <property type="entry name" value="PK_Tyr_Ser-Thr"/>
    <property type="match status" value="1"/>
</dbReference>
<comment type="catalytic activity">
    <reaction evidence="16">
        <text>L-threonyl-[protein] + ATP = O-phospho-L-threonyl-[protein] + ADP + H(+)</text>
        <dbReference type="Rhea" id="RHEA:46608"/>
        <dbReference type="Rhea" id="RHEA-COMP:11060"/>
        <dbReference type="Rhea" id="RHEA-COMP:11605"/>
        <dbReference type="ChEBI" id="CHEBI:15378"/>
        <dbReference type="ChEBI" id="CHEBI:30013"/>
        <dbReference type="ChEBI" id="CHEBI:30616"/>
        <dbReference type="ChEBI" id="CHEBI:61977"/>
        <dbReference type="ChEBI" id="CHEBI:456216"/>
    </reaction>
</comment>
<dbReference type="SUPFAM" id="SSF56112">
    <property type="entry name" value="Protein kinase-like (PK-like)"/>
    <property type="match status" value="1"/>
</dbReference>
<dbReference type="InterPro" id="IPR008271">
    <property type="entry name" value="Ser/Thr_kinase_AS"/>
</dbReference>
<evidence type="ECO:0000256" key="15">
    <source>
        <dbReference type="ARBA" id="ARBA00047558"/>
    </source>
</evidence>
<keyword evidence="11 19" id="KW-1133">Transmembrane helix</keyword>
<dbReference type="AlphaFoldDB" id="A0A3P5ZKI0"/>
<evidence type="ECO:0000313" key="23">
    <source>
        <dbReference type="EMBL" id="VDC74893.1"/>
    </source>
</evidence>
<sequence length="679" mass="75142">MSSSTFVFLFLLSFLTSFRACAQNPTYVYRICPNTTTFSRNSTYLANLRTLLSSLSSPNASYATGFQNATVGQPPDRVTGLYLCRGDVTPEVCRRCVAFAVNETFTQCPNAREVTLYYEECMLRYSNGNILSTLNANGEFSMENTQSITSNLVRFTELVLSTMNQAATVASNSSRKFDTVNAFTDFQTLHGLVQCTPDLTNQDCLDCLSRIINQLPTDRIGGRVMVPSCFSRFELYLFYNEAAADRTPQPQLNSAPPPPPPISIPSPRPGESGNSTVIVIAVVVPTTVIFLLLVAVLIFRAKRKTTAYETEPLAGKGSTSPVISYFLIVSTDGDDIATAGSLQFDFKAIEAATDKFSQENKLGQGGFGQVYKGTFPSGVQVAVKRLSNTSGQGKREFENEVVVVAKLQHRNLVRLLGFCLEGEEKILIYEFVPNKSLDYFLFADSTMQNQLDWAKRYKIVGGIARGILYLHQDSRLTIIHRDLKAGNILLDVDMNPKVADFGMARIFGIDQTQANTRRVVGTYGYMSPEYAMYGQFSMKSDVYSFGVLVLEIISGKKNSNLYQMDGSAANLVTYTWRLWSNGSPLELVDPSFQENYQTNEITRCIHIALLCVQEEAEDRPTMSAILQMLTTSSISLAVPRPPGFFFRSRHEQAGRADPAMDMSALFSVNDASITSVAPR</sequence>
<keyword evidence="12 19" id="KW-0472">Membrane</keyword>
<protein>
    <recommendedName>
        <fullName evidence="24">Cysteine-rich receptor-like protein kinase 10</fullName>
    </recommendedName>
</protein>
<evidence type="ECO:0000256" key="3">
    <source>
        <dbReference type="ARBA" id="ARBA00022553"/>
    </source>
</evidence>
<dbReference type="Pfam" id="PF01657">
    <property type="entry name" value="Stress-antifung"/>
    <property type="match status" value="2"/>
</dbReference>
<evidence type="ECO:0000256" key="4">
    <source>
        <dbReference type="ARBA" id="ARBA00022679"/>
    </source>
</evidence>